<keyword evidence="2" id="KW-1185">Reference proteome</keyword>
<dbReference type="Proteomes" id="UP001465755">
    <property type="component" value="Unassembled WGS sequence"/>
</dbReference>
<organism evidence="1 2">
    <name type="scientific">Symbiochloris irregularis</name>
    <dbReference type="NCBI Taxonomy" id="706552"/>
    <lineage>
        <taxon>Eukaryota</taxon>
        <taxon>Viridiplantae</taxon>
        <taxon>Chlorophyta</taxon>
        <taxon>core chlorophytes</taxon>
        <taxon>Trebouxiophyceae</taxon>
        <taxon>Trebouxiales</taxon>
        <taxon>Trebouxiaceae</taxon>
        <taxon>Symbiochloris</taxon>
    </lineage>
</organism>
<comment type="caution">
    <text evidence="1">The sequence shown here is derived from an EMBL/GenBank/DDBJ whole genome shotgun (WGS) entry which is preliminary data.</text>
</comment>
<reference evidence="1 2" key="1">
    <citation type="journal article" date="2024" name="Nat. Commun.">
        <title>Phylogenomics reveals the evolutionary origins of lichenization in chlorophyte algae.</title>
        <authorList>
            <person name="Puginier C."/>
            <person name="Libourel C."/>
            <person name="Otte J."/>
            <person name="Skaloud P."/>
            <person name="Haon M."/>
            <person name="Grisel S."/>
            <person name="Petersen M."/>
            <person name="Berrin J.G."/>
            <person name="Delaux P.M."/>
            <person name="Dal Grande F."/>
            <person name="Keller J."/>
        </authorList>
    </citation>
    <scope>NUCLEOTIDE SEQUENCE [LARGE SCALE GENOMIC DNA]</scope>
    <source>
        <strain evidence="1 2">SAG 2036</strain>
    </source>
</reference>
<evidence type="ECO:0000313" key="2">
    <source>
        <dbReference type="Proteomes" id="UP001465755"/>
    </source>
</evidence>
<dbReference type="AlphaFoldDB" id="A0AAW1NZK2"/>
<proteinExistence type="predicted"/>
<gene>
    <name evidence="1" type="ORF">WJX73_010001</name>
</gene>
<evidence type="ECO:0000313" key="1">
    <source>
        <dbReference type="EMBL" id="KAK9798568.1"/>
    </source>
</evidence>
<sequence length="71" mass="7725">MAKQKPAAAPNATKEGALLRFLAKVLDFESASAALRKDKHTSVLAEHYICPLVAALEAARVIYRRPFSTIS</sequence>
<protein>
    <submittedName>
        <fullName evidence="1">Uncharacterized protein</fullName>
    </submittedName>
</protein>
<accession>A0AAW1NZK2</accession>
<dbReference type="EMBL" id="JALJOQ010000097">
    <property type="protein sequence ID" value="KAK9798568.1"/>
    <property type="molecule type" value="Genomic_DNA"/>
</dbReference>
<name>A0AAW1NZK2_9CHLO</name>